<dbReference type="GO" id="GO:0005829">
    <property type="term" value="C:cytosol"/>
    <property type="evidence" value="ECO:0007669"/>
    <property type="project" value="TreeGrafter"/>
</dbReference>
<evidence type="ECO:0000256" key="7">
    <source>
        <dbReference type="ARBA" id="ARBA00022576"/>
    </source>
</evidence>
<dbReference type="InterPro" id="IPR005785">
    <property type="entry name" value="B_amino_transI"/>
</dbReference>
<dbReference type="Gene3D" id="3.30.470.10">
    <property type="match status" value="1"/>
</dbReference>
<comment type="pathway">
    <text evidence="5 17">Amino-acid biosynthesis; L-leucine biosynthesis; L-leucine from 3-methyl-2-oxobutanoate: step 4/4.</text>
</comment>
<dbReference type="SUPFAM" id="SSF56752">
    <property type="entry name" value="D-aminoacid aminotransferase-like PLP-dependent enzymes"/>
    <property type="match status" value="1"/>
</dbReference>
<evidence type="ECO:0000256" key="6">
    <source>
        <dbReference type="ARBA" id="ARBA00009320"/>
    </source>
</evidence>
<comment type="similarity">
    <text evidence="6 15">Belongs to the class-IV pyridoxal-phosphate-dependent aminotransferase family.</text>
</comment>
<evidence type="ECO:0000256" key="2">
    <source>
        <dbReference type="ARBA" id="ARBA00003109"/>
    </source>
</evidence>
<comment type="catalytic activity">
    <reaction evidence="14 17">
        <text>L-leucine + 2-oxoglutarate = 4-methyl-2-oxopentanoate + L-glutamate</text>
        <dbReference type="Rhea" id="RHEA:18321"/>
        <dbReference type="ChEBI" id="CHEBI:16810"/>
        <dbReference type="ChEBI" id="CHEBI:17865"/>
        <dbReference type="ChEBI" id="CHEBI:29985"/>
        <dbReference type="ChEBI" id="CHEBI:57427"/>
        <dbReference type="EC" id="2.6.1.42"/>
    </reaction>
</comment>
<proteinExistence type="inferred from homology"/>
<dbReference type="Proteomes" id="UP000242972">
    <property type="component" value="Unassembled WGS sequence"/>
</dbReference>
<dbReference type="InterPro" id="IPR043131">
    <property type="entry name" value="BCAT-like_N"/>
</dbReference>
<reference evidence="18 19" key="1">
    <citation type="journal article" date="2014" name="BMC Genomics">
        <title>Comparison of environmental and isolate Sulfobacillus genomes reveals diverse carbon, sulfur, nitrogen, and hydrogen metabolisms.</title>
        <authorList>
            <person name="Justice N.B."/>
            <person name="Norman A."/>
            <person name="Brown C.T."/>
            <person name="Singh A."/>
            <person name="Thomas B.C."/>
            <person name="Banfield J.F."/>
        </authorList>
    </citation>
    <scope>NUCLEOTIDE SEQUENCE [LARGE SCALE GENOMIC DNA]</scope>
    <source>
        <strain evidence="18">AMDSBA4</strain>
    </source>
</reference>
<evidence type="ECO:0000256" key="9">
    <source>
        <dbReference type="ARBA" id="ARBA00022679"/>
    </source>
</evidence>
<dbReference type="PANTHER" id="PTHR42743:SF11">
    <property type="entry name" value="AMINODEOXYCHORISMATE LYASE"/>
    <property type="match status" value="1"/>
</dbReference>
<evidence type="ECO:0000256" key="11">
    <source>
        <dbReference type="ARBA" id="ARBA00023304"/>
    </source>
</evidence>
<comment type="pathway">
    <text evidence="4 17">Amino-acid biosynthesis; L-valine biosynthesis; L-valine from pyruvate: step 4/4.</text>
</comment>
<keyword evidence="9 17" id="KW-0808">Transferase</keyword>
<dbReference type="EC" id="2.6.1.42" evidence="17"/>
<protein>
    <recommendedName>
        <fullName evidence="17">Branched-chain-amino-acid aminotransferase</fullName>
        <shortName evidence="17">BCAT</shortName>
        <ecNumber evidence="17">2.6.1.42</ecNumber>
    </recommendedName>
</protein>
<comment type="catalytic activity">
    <reaction evidence="12 17">
        <text>L-valine + 2-oxoglutarate = 3-methyl-2-oxobutanoate + L-glutamate</text>
        <dbReference type="Rhea" id="RHEA:24813"/>
        <dbReference type="ChEBI" id="CHEBI:11851"/>
        <dbReference type="ChEBI" id="CHEBI:16810"/>
        <dbReference type="ChEBI" id="CHEBI:29985"/>
        <dbReference type="ChEBI" id="CHEBI:57762"/>
        <dbReference type="EC" id="2.6.1.42"/>
    </reaction>
</comment>
<dbReference type="Gene3D" id="3.20.10.10">
    <property type="entry name" value="D-amino Acid Aminotransferase, subunit A, domain 2"/>
    <property type="match status" value="1"/>
</dbReference>
<gene>
    <name evidence="17 18" type="primary">ilvE</name>
    <name evidence="18" type="ORF">C7B46_03515</name>
</gene>
<comment type="function">
    <text evidence="2 17">Acts on leucine, isoleucine and valine.</text>
</comment>
<keyword evidence="10 16" id="KW-0663">Pyridoxal phosphate</keyword>
<evidence type="ECO:0000256" key="5">
    <source>
        <dbReference type="ARBA" id="ARBA00005072"/>
    </source>
</evidence>
<name>A0A2T2XJX8_9FIRM</name>
<dbReference type="GO" id="GO:0052655">
    <property type="term" value="F:L-valine-2-oxoglutarate transaminase activity"/>
    <property type="evidence" value="ECO:0007669"/>
    <property type="project" value="RHEA"/>
</dbReference>
<evidence type="ECO:0000256" key="12">
    <source>
        <dbReference type="ARBA" id="ARBA00048212"/>
    </source>
</evidence>
<dbReference type="Pfam" id="PF01063">
    <property type="entry name" value="Aminotran_4"/>
    <property type="match status" value="1"/>
</dbReference>
<evidence type="ECO:0000256" key="1">
    <source>
        <dbReference type="ARBA" id="ARBA00001933"/>
    </source>
</evidence>
<evidence type="ECO:0000256" key="13">
    <source>
        <dbReference type="ARBA" id="ARBA00048798"/>
    </source>
</evidence>
<evidence type="ECO:0000256" key="15">
    <source>
        <dbReference type="RuleBase" id="RU004106"/>
    </source>
</evidence>
<dbReference type="PANTHER" id="PTHR42743">
    <property type="entry name" value="AMINO-ACID AMINOTRANSFERASE"/>
    <property type="match status" value="1"/>
</dbReference>
<dbReference type="InterPro" id="IPR001544">
    <property type="entry name" value="Aminotrans_IV"/>
</dbReference>
<evidence type="ECO:0000256" key="14">
    <source>
        <dbReference type="ARBA" id="ARBA00049229"/>
    </source>
</evidence>
<dbReference type="GO" id="GO:0009097">
    <property type="term" value="P:isoleucine biosynthetic process"/>
    <property type="evidence" value="ECO:0007669"/>
    <property type="project" value="UniProtKB-UniPathway"/>
</dbReference>
<sequence>MADSLERQIFINGQLVPAGQATISVFDHGFLYGDGIFEGIRAYRGRVFKLEEHLDRLYDSAKAILLEIPYSKQEMTKLVVETVRANGLHDAYIRLVVSRGPGDLGLDPTKCPQPTVIIIADTITLYPEQVYQQGMTLASVAIRRPATDVLNPAIKSLNYLNNILAKIEANLRGLPEVLILNQEGYVVEGTGDNVFIVKDGALRTPPPYTGILNGITRQVVMKIAHDLNLDTFETPITLHDVYTADECFLTGTAAEVIGVVQCDGRAIGSGVVGPNTIRLREAFFAYATRVGTPIYNEAVVEA</sequence>
<evidence type="ECO:0000256" key="16">
    <source>
        <dbReference type="RuleBase" id="RU004516"/>
    </source>
</evidence>
<comment type="caution">
    <text evidence="18">The sequence shown here is derived from an EMBL/GenBank/DDBJ whole genome shotgun (WGS) entry which is preliminary data.</text>
</comment>
<evidence type="ECO:0000256" key="17">
    <source>
        <dbReference type="RuleBase" id="RU364094"/>
    </source>
</evidence>
<dbReference type="CDD" id="cd01558">
    <property type="entry name" value="D-AAT_like"/>
    <property type="match status" value="1"/>
</dbReference>
<comment type="pathway">
    <text evidence="3 17">Amino-acid biosynthesis; L-isoleucine biosynthesis; L-isoleucine from 2-oxobutanoate: step 4/4.</text>
</comment>
<dbReference type="InterPro" id="IPR018300">
    <property type="entry name" value="Aminotrans_IV_CS"/>
</dbReference>
<evidence type="ECO:0000313" key="18">
    <source>
        <dbReference type="EMBL" id="PSR34791.1"/>
    </source>
</evidence>
<dbReference type="InterPro" id="IPR036038">
    <property type="entry name" value="Aminotransferase-like"/>
</dbReference>
<dbReference type="InterPro" id="IPR050571">
    <property type="entry name" value="Class-IV_PLP-Dep_Aminotrnsfr"/>
</dbReference>
<dbReference type="NCBIfam" id="TIGR01122">
    <property type="entry name" value="ilvE_I"/>
    <property type="match status" value="1"/>
</dbReference>
<dbReference type="GO" id="GO:0009098">
    <property type="term" value="P:L-leucine biosynthetic process"/>
    <property type="evidence" value="ECO:0007669"/>
    <property type="project" value="UniProtKB-UniPathway"/>
</dbReference>
<comment type="cofactor">
    <cofactor evidence="1 16">
        <name>pyridoxal 5'-phosphate</name>
        <dbReference type="ChEBI" id="CHEBI:597326"/>
    </cofactor>
</comment>
<dbReference type="InterPro" id="IPR043132">
    <property type="entry name" value="BCAT-like_C"/>
</dbReference>
<evidence type="ECO:0000256" key="8">
    <source>
        <dbReference type="ARBA" id="ARBA00022605"/>
    </source>
</evidence>
<dbReference type="EMBL" id="PXYW01000006">
    <property type="protein sequence ID" value="PSR34791.1"/>
    <property type="molecule type" value="Genomic_DNA"/>
</dbReference>
<dbReference type="GO" id="GO:0052654">
    <property type="term" value="F:L-leucine-2-oxoglutarate transaminase activity"/>
    <property type="evidence" value="ECO:0007669"/>
    <property type="project" value="RHEA"/>
</dbReference>
<accession>A0A2T2XJX8</accession>
<dbReference type="GO" id="GO:0009099">
    <property type="term" value="P:L-valine biosynthetic process"/>
    <property type="evidence" value="ECO:0007669"/>
    <property type="project" value="UniProtKB-UniPathway"/>
</dbReference>
<organism evidence="18 19">
    <name type="scientific">Sulfobacillus benefaciens</name>
    <dbReference type="NCBI Taxonomy" id="453960"/>
    <lineage>
        <taxon>Bacteria</taxon>
        <taxon>Bacillati</taxon>
        <taxon>Bacillota</taxon>
        <taxon>Clostridia</taxon>
        <taxon>Eubacteriales</taxon>
        <taxon>Clostridiales Family XVII. Incertae Sedis</taxon>
        <taxon>Sulfobacillus</taxon>
    </lineage>
</organism>
<evidence type="ECO:0000256" key="3">
    <source>
        <dbReference type="ARBA" id="ARBA00004824"/>
    </source>
</evidence>
<keyword evidence="8 17" id="KW-0028">Amino-acid biosynthesis</keyword>
<keyword evidence="11 17" id="KW-0100">Branched-chain amino acid biosynthesis</keyword>
<keyword evidence="7 17" id="KW-0032">Aminotransferase</keyword>
<dbReference type="GO" id="GO:0052656">
    <property type="term" value="F:L-isoleucine-2-oxoglutarate transaminase activity"/>
    <property type="evidence" value="ECO:0007669"/>
    <property type="project" value="RHEA"/>
</dbReference>
<dbReference type="UniPathway" id="UPA00049">
    <property type="reaction ID" value="UER00062"/>
</dbReference>
<evidence type="ECO:0000313" key="19">
    <source>
        <dbReference type="Proteomes" id="UP000242972"/>
    </source>
</evidence>
<dbReference type="FunFam" id="3.30.470.10:FF:000006">
    <property type="entry name" value="Branched-chain-amino-acid aminotransferase"/>
    <property type="match status" value="1"/>
</dbReference>
<dbReference type="FunFam" id="3.20.10.10:FF:000002">
    <property type="entry name" value="D-alanine aminotransferase"/>
    <property type="match status" value="1"/>
</dbReference>
<evidence type="ECO:0000256" key="10">
    <source>
        <dbReference type="ARBA" id="ARBA00022898"/>
    </source>
</evidence>
<dbReference type="UniPathway" id="UPA00048">
    <property type="reaction ID" value="UER00073"/>
</dbReference>
<comment type="catalytic activity">
    <reaction evidence="13 17">
        <text>L-isoleucine + 2-oxoglutarate = (S)-3-methyl-2-oxopentanoate + L-glutamate</text>
        <dbReference type="Rhea" id="RHEA:24801"/>
        <dbReference type="ChEBI" id="CHEBI:16810"/>
        <dbReference type="ChEBI" id="CHEBI:29985"/>
        <dbReference type="ChEBI" id="CHEBI:35146"/>
        <dbReference type="ChEBI" id="CHEBI:58045"/>
        <dbReference type="EC" id="2.6.1.42"/>
    </reaction>
</comment>
<dbReference type="AlphaFoldDB" id="A0A2T2XJX8"/>
<dbReference type="NCBIfam" id="NF006185">
    <property type="entry name" value="PRK08320.1"/>
    <property type="match status" value="1"/>
</dbReference>
<evidence type="ECO:0000256" key="4">
    <source>
        <dbReference type="ARBA" id="ARBA00004931"/>
    </source>
</evidence>
<dbReference type="UniPathway" id="UPA00047">
    <property type="reaction ID" value="UER00058"/>
</dbReference>
<dbReference type="PROSITE" id="PS00770">
    <property type="entry name" value="AA_TRANSFER_CLASS_4"/>
    <property type="match status" value="1"/>
</dbReference>